<dbReference type="Proteomes" id="UP001243846">
    <property type="component" value="Unassembled WGS sequence"/>
</dbReference>
<comment type="caution">
    <text evidence="2">The sequence shown here is derived from an EMBL/GenBank/DDBJ whole genome shotgun (WGS) entry which is preliminary data.</text>
</comment>
<protein>
    <submittedName>
        <fullName evidence="2">Uncharacterized protein</fullName>
    </submittedName>
</protein>
<feature type="compositionally biased region" description="Basic and acidic residues" evidence="1">
    <location>
        <begin position="22"/>
        <end position="31"/>
    </location>
</feature>
<reference evidence="3" key="1">
    <citation type="journal article" date="2019" name="Int. J. Syst. Evol. Microbiol.">
        <title>The Global Catalogue of Microorganisms (GCM) 10K type strain sequencing project: providing services to taxonomists for standard genome sequencing and annotation.</title>
        <authorList>
            <consortium name="The Broad Institute Genomics Platform"/>
            <consortium name="The Broad Institute Genome Sequencing Center for Infectious Disease"/>
            <person name="Wu L."/>
            <person name="Ma J."/>
        </authorList>
    </citation>
    <scope>NUCLEOTIDE SEQUENCE [LARGE SCALE GENOMIC DNA]</scope>
    <source>
        <strain evidence="3">CECT 8482</strain>
    </source>
</reference>
<feature type="region of interest" description="Disordered" evidence="1">
    <location>
        <begin position="22"/>
        <end position="44"/>
    </location>
</feature>
<name>A0ABT8D7K1_9RHOB</name>
<evidence type="ECO:0000313" key="3">
    <source>
        <dbReference type="Proteomes" id="UP001243846"/>
    </source>
</evidence>
<sequence length="115" mass="12609">MRLIPDRDFAAIVNAGLSYPREPDTLPREGDISGFYDPPAPFTPQAPQSIEREHVLTSRLLRDQSFSRLIRRTYAGRCAFSGLSFATAAAAPRSRPRISCRSPNAAPIPSITALP</sequence>
<feature type="compositionally biased region" description="Low complexity" evidence="1">
    <location>
        <begin position="90"/>
        <end position="103"/>
    </location>
</feature>
<evidence type="ECO:0000313" key="2">
    <source>
        <dbReference type="EMBL" id="MDN3711891.1"/>
    </source>
</evidence>
<feature type="region of interest" description="Disordered" evidence="1">
    <location>
        <begin position="90"/>
        <end position="115"/>
    </location>
</feature>
<accession>A0ABT8D7K1</accession>
<organism evidence="2 3">
    <name type="scientific">Paracoccus cavernae</name>
    <dbReference type="NCBI Taxonomy" id="1571207"/>
    <lineage>
        <taxon>Bacteria</taxon>
        <taxon>Pseudomonadati</taxon>
        <taxon>Pseudomonadota</taxon>
        <taxon>Alphaproteobacteria</taxon>
        <taxon>Rhodobacterales</taxon>
        <taxon>Paracoccaceae</taxon>
        <taxon>Paracoccus</taxon>
    </lineage>
</organism>
<evidence type="ECO:0000256" key="1">
    <source>
        <dbReference type="SAM" id="MobiDB-lite"/>
    </source>
</evidence>
<gene>
    <name evidence="2" type="ORF">QWZ10_08760</name>
</gene>
<proteinExistence type="predicted"/>
<keyword evidence="3" id="KW-1185">Reference proteome</keyword>
<dbReference type="EMBL" id="JAUFRC010000001">
    <property type="protein sequence ID" value="MDN3711891.1"/>
    <property type="molecule type" value="Genomic_DNA"/>
</dbReference>